<dbReference type="InterPro" id="IPR014729">
    <property type="entry name" value="Rossmann-like_a/b/a_fold"/>
</dbReference>
<keyword evidence="6 7" id="KW-0157">Chromophore</keyword>
<dbReference type="Proteomes" id="UP001236657">
    <property type="component" value="Chromosome"/>
</dbReference>
<evidence type="ECO:0000256" key="2">
    <source>
        <dbReference type="ARBA" id="ARBA00001974"/>
    </source>
</evidence>
<evidence type="ECO:0000259" key="8">
    <source>
        <dbReference type="PROSITE" id="PS51645"/>
    </source>
</evidence>
<dbReference type="InterPro" id="IPR006050">
    <property type="entry name" value="DNA_photolyase_N"/>
</dbReference>
<dbReference type="PANTHER" id="PTHR11455">
    <property type="entry name" value="CRYPTOCHROME"/>
    <property type="match status" value="1"/>
</dbReference>
<comment type="similarity">
    <text evidence="7">Belongs to the DNA photolyase family.</text>
</comment>
<dbReference type="Gene3D" id="1.10.579.10">
    <property type="entry name" value="DNA Cyclobutane Dipyrimidine Photolyase, subunit A, domain 3"/>
    <property type="match status" value="1"/>
</dbReference>
<protein>
    <submittedName>
        <fullName evidence="9">Deoxyribodipyrimidine photo-lyase</fullName>
        <ecNumber evidence="9">4.1.99.3</ecNumber>
    </submittedName>
</protein>
<evidence type="ECO:0000256" key="3">
    <source>
        <dbReference type="ARBA" id="ARBA00005862"/>
    </source>
</evidence>
<comment type="cofactor">
    <cofactor evidence="2">
        <name>FAD</name>
        <dbReference type="ChEBI" id="CHEBI:57692"/>
    </cofactor>
</comment>
<dbReference type="Gene3D" id="1.25.40.80">
    <property type="match status" value="1"/>
</dbReference>
<name>A0ABY9MPF3_9GAMM</name>
<dbReference type="InterPro" id="IPR036134">
    <property type="entry name" value="Crypto/Photolyase_FAD-like_sf"/>
</dbReference>
<dbReference type="PROSITE" id="PS51645">
    <property type="entry name" value="PHR_CRY_ALPHA_BETA"/>
    <property type="match status" value="1"/>
</dbReference>
<keyword evidence="9" id="KW-0456">Lyase</keyword>
<keyword evidence="4 7" id="KW-0285">Flavoprotein</keyword>
<evidence type="ECO:0000313" key="10">
    <source>
        <dbReference type="Proteomes" id="UP001236657"/>
    </source>
</evidence>
<comment type="cofactor">
    <cofactor evidence="1">
        <name>(6R)-5,10-methylene-5,6,7,8-tetrahydrofolate</name>
        <dbReference type="ChEBI" id="CHEBI:15636"/>
    </cofactor>
</comment>
<dbReference type="GO" id="GO:0003904">
    <property type="term" value="F:deoxyribodipyrimidine photo-lyase activity"/>
    <property type="evidence" value="ECO:0007669"/>
    <property type="project" value="UniProtKB-EC"/>
</dbReference>
<dbReference type="PANTHER" id="PTHR11455:SF9">
    <property type="entry name" value="CRYPTOCHROME CIRCADIAN CLOCK 5 ISOFORM X1"/>
    <property type="match status" value="1"/>
</dbReference>
<reference evidence="9 10" key="1">
    <citation type="submission" date="2023-08" db="EMBL/GenBank/DDBJ databases">
        <title>New molecular markers tilS and rpoB for phylogenetic and monitoring studies of the genus Thiothrix biodiversity.</title>
        <authorList>
            <person name="Ravin N.V."/>
            <person name="Smolyakov D."/>
            <person name="Markov N.D."/>
            <person name="Beletsky A.V."/>
            <person name="Mardanov A.V."/>
            <person name="Rudenko T.S."/>
            <person name="Grabovich M.Y."/>
        </authorList>
    </citation>
    <scope>NUCLEOTIDE SEQUENCE [LARGE SCALE GENOMIC DNA]</scope>
    <source>
        <strain evidence="9 10">MK1</strain>
    </source>
</reference>
<dbReference type="EMBL" id="CP133218">
    <property type="protein sequence ID" value="WML90509.1"/>
    <property type="molecule type" value="Genomic_DNA"/>
</dbReference>
<dbReference type="Pfam" id="PF00875">
    <property type="entry name" value="DNA_photolyase"/>
    <property type="match status" value="1"/>
</dbReference>
<dbReference type="PROSITE" id="PS00394">
    <property type="entry name" value="DNA_PHOTOLYASES_1_1"/>
    <property type="match status" value="1"/>
</dbReference>
<dbReference type="InterPro" id="IPR005101">
    <property type="entry name" value="Cryptochr/Photolyase_FAD-bd"/>
</dbReference>
<dbReference type="PRINTS" id="PR00147">
    <property type="entry name" value="DNAPHOTLYASE"/>
</dbReference>
<dbReference type="SUPFAM" id="SSF48173">
    <property type="entry name" value="Cryptochrome/photolyase FAD-binding domain"/>
    <property type="match status" value="1"/>
</dbReference>
<dbReference type="SUPFAM" id="SSF52425">
    <property type="entry name" value="Cryptochrome/photolyase, N-terminal domain"/>
    <property type="match status" value="1"/>
</dbReference>
<comment type="similarity">
    <text evidence="3">Belongs to the DNA photolyase class-1 family.</text>
</comment>
<accession>A0ABY9MPF3</accession>
<evidence type="ECO:0000256" key="4">
    <source>
        <dbReference type="ARBA" id="ARBA00022630"/>
    </source>
</evidence>
<dbReference type="RefSeq" id="WP_308894980.1">
    <property type="nucleotide sequence ID" value="NZ_CP133218.1"/>
</dbReference>
<gene>
    <name evidence="9" type="ORF">RCF98_16260</name>
</gene>
<evidence type="ECO:0000313" key="9">
    <source>
        <dbReference type="EMBL" id="WML90509.1"/>
    </source>
</evidence>
<evidence type="ECO:0000256" key="7">
    <source>
        <dbReference type="RuleBase" id="RU004182"/>
    </source>
</evidence>
<feature type="domain" description="Photolyase/cryptochrome alpha/beta" evidence="8">
    <location>
        <begin position="2"/>
        <end position="130"/>
    </location>
</feature>
<evidence type="ECO:0000256" key="6">
    <source>
        <dbReference type="ARBA" id="ARBA00022991"/>
    </source>
</evidence>
<dbReference type="InterPro" id="IPR002081">
    <property type="entry name" value="Cryptochrome/DNA_photolyase_1"/>
</dbReference>
<dbReference type="EC" id="4.1.99.3" evidence="9"/>
<evidence type="ECO:0000256" key="1">
    <source>
        <dbReference type="ARBA" id="ARBA00001932"/>
    </source>
</evidence>
<sequence length="454" mass="52182">MTTAIVWLRQDLRLTDNPALYHACRTCDHIIPLFIDDPLPTSVSQLGAASRAWLHHSLQDLDTRLQAIGNRLTLQQGAALPILQKLIAATGATHVYWNRVYDPQSLARDKHIKEALKPSCAVHSFNASLLNEPWEVLKADSTPYKVFTPFWKAMLKHGIQHLPLPLPERIPTPPLQPESLPLETLGFLPRIRWDTGMMAHWQVGEEAAMQKLHDFLPTHGGAYKEARNFPAQPGTARLSPHLHFGEISPRQAVYHTERHLAEQPSAENGLRHFMQEIGWREFAYYLLYHFPHTVERALDARFDHFPWADNYTDVLERWQRGQTGFPIIDAGMRELWQTGWMHNRVRMIVASLLTKNLLVPWQVGEQWFRDTLVDADLASNVLGWQWVAGCGADAAPYFRIFNPTLQEQTFDPDGEYIRRWIPELQTRDYPLPIVDLKASRERALAKFSQIKMTG</sequence>
<keyword evidence="5 7" id="KW-0274">FAD</keyword>
<keyword evidence="10" id="KW-1185">Reference proteome</keyword>
<organism evidence="9 10">
    <name type="scientific">Thiothrix lacustris</name>
    <dbReference type="NCBI Taxonomy" id="525917"/>
    <lineage>
        <taxon>Bacteria</taxon>
        <taxon>Pseudomonadati</taxon>
        <taxon>Pseudomonadota</taxon>
        <taxon>Gammaproteobacteria</taxon>
        <taxon>Thiotrichales</taxon>
        <taxon>Thiotrichaceae</taxon>
        <taxon>Thiothrix</taxon>
    </lineage>
</organism>
<evidence type="ECO:0000256" key="5">
    <source>
        <dbReference type="ARBA" id="ARBA00022827"/>
    </source>
</evidence>
<dbReference type="InterPro" id="IPR018394">
    <property type="entry name" value="DNA_photolyase_1_CS_C"/>
</dbReference>
<dbReference type="Pfam" id="PF03441">
    <property type="entry name" value="FAD_binding_7"/>
    <property type="match status" value="1"/>
</dbReference>
<dbReference type="Gene3D" id="3.40.50.620">
    <property type="entry name" value="HUPs"/>
    <property type="match status" value="1"/>
</dbReference>
<dbReference type="InterPro" id="IPR036155">
    <property type="entry name" value="Crypto/Photolyase_N_sf"/>
</dbReference>
<proteinExistence type="inferred from homology"/>